<organism evidence="7">
    <name type="scientific">Blastobotrys adeninivorans</name>
    <name type="common">Yeast</name>
    <name type="synonym">Arxula adeninivorans</name>
    <dbReference type="NCBI Taxonomy" id="409370"/>
    <lineage>
        <taxon>Eukaryota</taxon>
        <taxon>Fungi</taxon>
        <taxon>Dikarya</taxon>
        <taxon>Ascomycota</taxon>
        <taxon>Saccharomycotina</taxon>
        <taxon>Dipodascomycetes</taxon>
        <taxon>Dipodascales</taxon>
        <taxon>Trichomonascaceae</taxon>
        <taxon>Blastobotrys</taxon>
    </lineage>
</organism>
<dbReference type="PROSITE" id="PS50250">
    <property type="entry name" value="PCI"/>
    <property type="match status" value="1"/>
</dbReference>
<protein>
    <recommendedName>
        <fullName evidence="5">Eukaryotic translation initiation factor 3 subunit M</fullName>
        <shortName evidence="5">eIF3m</shortName>
    </recommendedName>
</protein>
<feature type="domain" description="PCI" evidence="6">
    <location>
        <begin position="170"/>
        <end position="333"/>
    </location>
</feature>
<evidence type="ECO:0000256" key="5">
    <source>
        <dbReference type="HAMAP-Rule" id="MF_03012"/>
    </source>
</evidence>
<dbReference type="HAMAP" id="MF_03012">
    <property type="entry name" value="eIF3m"/>
    <property type="match status" value="1"/>
</dbReference>
<comment type="subcellular location">
    <subcellularLocation>
        <location evidence="5">Cytoplasm</location>
    </subcellularLocation>
</comment>
<comment type="subunit">
    <text evidence="5">Component of the eukaryotic translation initiation factor 3 (eIF-3) complex.</text>
</comment>
<evidence type="ECO:0000256" key="3">
    <source>
        <dbReference type="ARBA" id="ARBA00022540"/>
    </source>
</evidence>
<dbReference type="PhylomeDB" id="A0A060TEV0"/>
<dbReference type="GO" id="GO:0016282">
    <property type="term" value="C:eukaryotic 43S preinitiation complex"/>
    <property type="evidence" value="ECO:0007669"/>
    <property type="project" value="UniProtKB-UniRule"/>
</dbReference>
<evidence type="ECO:0000256" key="1">
    <source>
        <dbReference type="ARBA" id="ARBA00008482"/>
    </source>
</evidence>
<reference evidence="7" key="2">
    <citation type="submission" date="2014-06" db="EMBL/GenBank/DDBJ databases">
        <title>The complete genome of Blastobotrys (Arxula) adeninivorans LS3 - a yeast of biotechnological interest.</title>
        <authorList>
            <person name="Kunze G."/>
            <person name="Gaillardin C."/>
            <person name="Czernicka M."/>
            <person name="Durrens P."/>
            <person name="Martin T."/>
            <person name="Boer E."/>
            <person name="Gabaldon T."/>
            <person name="Cruz J."/>
            <person name="Talla E."/>
            <person name="Marck C."/>
            <person name="Goffeau A."/>
            <person name="Barbe V."/>
            <person name="Baret P."/>
            <person name="Baronian K."/>
            <person name="Beier S."/>
            <person name="Bleykasten C."/>
            <person name="Bode R."/>
            <person name="Casaregola S."/>
            <person name="Despons L."/>
            <person name="Fairhead C."/>
            <person name="Giersberg M."/>
            <person name="Gierski P."/>
            <person name="Hahnel U."/>
            <person name="Hartmann A."/>
            <person name="Jankowska D."/>
            <person name="Jubin C."/>
            <person name="Jung P."/>
            <person name="Lafontaine I."/>
            <person name="Leh-Louis V."/>
            <person name="Lemaire M."/>
            <person name="Marcet-Houben M."/>
            <person name="Mascher M."/>
            <person name="Morel G."/>
            <person name="Richard G.-F."/>
            <person name="Riechen J."/>
            <person name="Sacerdot C."/>
            <person name="Sarkar A."/>
            <person name="Savel G."/>
            <person name="Schacherer J."/>
            <person name="Sherman D."/>
            <person name="Straub M.-L."/>
            <person name="Stein N."/>
            <person name="Thierry A."/>
            <person name="Trautwein-Schult A."/>
            <person name="Westhof E."/>
            <person name="Worch S."/>
            <person name="Dujon B."/>
            <person name="Souciet J.-L."/>
            <person name="Wincker P."/>
            <person name="Scholz U."/>
            <person name="Neuveglise N."/>
        </authorList>
    </citation>
    <scope>NUCLEOTIDE SEQUENCE</scope>
    <source>
        <strain evidence="7">LS3</strain>
    </source>
</reference>
<comment type="function">
    <text evidence="5">Component of the eukaryotic translation initiation factor 3 (eIF-3) complex, which is involved in protein synthesis of a specialized repertoire of mRNAs and, together with other initiation factors, stimulates binding of mRNA and methionyl-tRNAi to the 40S ribosome. The eIF-3 complex specifically targets and initiates translation of a subset of mRNAs involved in cell proliferation.</text>
</comment>
<dbReference type="InterPro" id="IPR027528">
    <property type="entry name" value="eIF3m"/>
</dbReference>
<dbReference type="SMART" id="SM00088">
    <property type="entry name" value="PINT"/>
    <property type="match status" value="1"/>
</dbReference>
<dbReference type="PANTHER" id="PTHR15350:SF2">
    <property type="entry name" value="EUKARYOTIC TRANSLATION INITIATION FACTOR 3 SUBUNIT M"/>
    <property type="match status" value="1"/>
</dbReference>
<evidence type="ECO:0000256" key="4">
    <source>
        <dbReference type="ARBA" id="ARBA00022917"/>
    </source>
</evidence>
<evidence type="ECO:0000259" key="6">
    <source>
        <dbReference type="PROSITE" id="PS50250"/>
    </source>
</evidence>
<dbReference type="Pfam" id="PF01399">
    <property type="entry name" value="PCI"/>
    <property type="match status" value="1"/>
</dbReference>
<dbReference type="GO" id="GO:0033290">
    <property type="term" value="C:eukaryotic 48S preinitiation complex"/>
    <property type="evidence" value="ECO:0007669"/>
    <property type="project" value="UniProtKB-UniRule"/>
</dbReference>
<keyword evidence="4 5" id="KW-0648">Protein biosynthesis</keyword>
<gene>
    <name evidence="7" type="ORF">GNLVRS02_ARAD1D10890g</name>
</gene>
<dbReference type="GO" id="GO:0003743">
    <property type="term" value="F:translation initiation factor activity"/>
    <property type="evidence" value="ECO:0007669"/>
    <property type="project" value="UniProtKB-UniRule"/>
</dbReference>
<sequence length="381" mass="41592">MSQLNYMIVDGVLGDYVQEVSEFIDQLEQKSGEGSLEAYTGELMASENPENQEKTFQAIADHAKSLSLAPEKEFESAYNLVLHILTFSSQLRTLLPGVLSGLTDNVPQTPSGPASVLAVLANLFNILPSTSPLREDVFRVVIKFAQDTNQLISVAPQLKRLPQWIKEWGTDEKAAAELYSLVSDALENFGDEDAAYSALKDAVAAGATGELAARFAKASLVSEKVYDLDAIIDMPAVASLKSSHADIVSDLEATSKGDYKSVKDSAAQRKARVIALAALAGSKATVKYSEIASALEVPEESVELWVIDAIRAGVVEGRLSQMDKEFYVHRAVPVGQVGPEQWKEVSDRLDRWKVALKDVYDVLKNARETSEREQARVRQDA</sequence>
<evidence type="ECO:0000256" key="2">
    <source>
        <dbReference type="ARBA" id="ARBA00022490"/>
    </source>
</evidence>
<proteinExistence type="inferred from homology"/>
<dbReference type="AlphaFoldDB" id="A0A060TEV0"/>
<name>A0A060TEV0_BLAAD</name>
<dbReference type="PANTHER" id="PTHR15350">
    <property type="entry name" value="COP9 SIGNALOSOME COMPLEX SUBUNIT 7/DENDRITIC CELL PROTEIN GA17"/>
    <property type="match status" value="1"/>
</dbReference>
<evidence type="ECO:0000313" key="7">
    <source>
        <dbReference type="EMBL" id="CDP37412.1"/>
    </source>
</evidence>
<reference evidence="7" key="1">
    <citation type="submission" date="2014-02" db="EMBL/GenBank/DDBJ databases">
        <authorList>
            <person name="Genoscope - CEA"/>
        </authorList>
    </citation>
    <scope>NUCLEOTIDE SEQUENCE</scope>
    <source>
        <strain evidence="7">LS3</strain>
    </source>
</reference>
<dbReference type="InterPro" id="IPR000717">
    <property type="entry name" value="PCI_dom"/>
</dbReference>
<dbReference type="InterPro" id="IPR045237">
    <property type="entry name" value="COPS7/eIF3m"/>
</dbReference>
<dbReference type="GO" id="GO:0071541">
    <property type="term" value="C:eukaryotic translation initiation factor 3 complex, eIF3m"/>
    <property type="evidence" value="ECO:0007669"/>
    <property type="project" value="UniProtKB-UniRule"/>
</dbReference>
<accession>A0A060TEV0</accession>
<dbReference type="EMBL" id="HG937694">
    <property type="protein sequence ID" value="CDP37412.1"/>
    <property type="molecule type" value="Genomic_DNA"/>
</dbReference>
<keyword evidence="3 5" id="KW-0396">Initiation factor</keyword>
<comment type="similarity">
    <text evidence="5">Belongs to the eIF-3 subunit M family.</text>
</comment>
<keyword evidence="2 5" id="KW-0963">Cytoplasm</keyword>
<dbReference type="GO" id="GO:0001732">
    <property type="term" value="P:formation of cytoplasmic translation initiation complex"/>
    <property type="evidence" value="ECO:0007669"/>
    <property type="project" value="UniProtKB-UniRule"/>
</dbReference>
<comment type="similarity">
    <text evidence="1">Belongs to the CSN7/EIF3M family. CSN7 subfamily.</text>
</comment>